<gene>
    <name evidence="1" type="ORF">HPB50_026290</name>
</gene>
<dbReference type="Proteomes" id="UP000821845">
    <property type="component" value="Chromosome 1"/>
</dbReference>
<evidence type="ECO:0000313" key="2">
    <source>
        <dbReference type="Proteomes" id="UP000821845"/>
    </source>
</evidence>
<name>A0ACB7TPC7_HYAAI</name>
<reference evidence="1" key="1">
    <citation type="submission" date="2020-05" db="EMBL/GenBank/DDBJ databases">
        <title>Large-scale comparative analyses of tick genomes elucidate their genetic diversity and vector capacities.</title>
        <authorList>
            <person name="Jia N."/>
            <person name="Wang J."/>
            <person name="Shi W."/>
            <person name="Du L."/>
            <person name="Sun Y."/>
            <person name="Zhan W."/>
            <person name="Jiang J."/>
            <person name="Wang Q."/>
            <person name="Zhang B."/>
            <person name="Ji P."/>
            <person name="Sakyi L.B."/>
            <person name="Cui X."/>
            <person name="Yuan T."/>
            <person name="Jiang B."/>
            <person name="Yang W."/>
            <person name="Lam T.T.-Y."/>
            <person name="Chang Q."/>
            <person name="Ding S."/>
            <person name="Wang X."/>
            <person name="Zhu J."/>
            <person name="Ruan X."/>
            <person name="Zhao L."/>
            <person name="Wei J."/>
            <person name="Que T."/>
            <person name="Du C."/>
            <person name="Cheng J."/>
            <person name="Dai P."/>
            <person name="Han X."/>
            <person name="Huang E."/>
            <person name="Gao Y."/>
            <person name="Liu J."/>
            <person name="Shao H."/>
            <person name="Ye R."/>
            <person name="Li L."/>
            <person name="Wei W."/>
            <person name="Wang X."/>
            <person name="Wang C."/>
            <person name="Yang T."/>
            <person name="Huo Q."/>
            <person name="Li W."/>
            <person name="Guo W."/>
            <person name="Chen H."/>
            <person name="Zhou L."/>
            <person name="Ni X."/>
            <person name="Tian J."/>
            <person name="Zhou Y."/>
            <person name="Sheng Y."/>
            <person name="Liu T."/>
            <person name="Pan Y."/>
            <person name="Xia L."/>
            <person name="Li J."/>
            <person name="Zhao F."/>
            <person name="Cao W."/>
        </authorList>
    </citation>
    <scope>NUCLEOTIDE SEQUENCE</scope>
    <source>
        <strain evidence="1">Hyas-2018</strain>
    </source>
</reference>
<evidence type="ECO:0000313" key="1">
    <source>
        <dbReference type="EMBL" id="KAH6948775.1"/>
    </source>
</evidence>
<accession>A0ACB7TPC7</accession>
<proteinExistence type="predicted"/>
<protein>
    <submittedName>
        <fullName evidence="1">Uncharacterized protein</fullName>
    </submittedName>
</protein>
<comment type="caution">
    <text evidence="1">The sequence shown here is derived from an EMBL/GenBank/DDBJ whole genome shotgun (WGS) entry which is preliminary data.</text>
</comment>
<dbReference type="EMBL" id="CM023481">
    <property type="protein sequence ID" value="KAH6948775.1"/>
    <property type="molecule type" value="Genomic_DNA"/>
</dbReference>
<keyword evidence="2" id="KW-1185">Reference proteome</keyword>
<organism evidence="1 2">
    <name type="scientific">Hyalomma asiaticum</name>
    <name type="common">Tick</name>
    <dbReference type="NCBI Taxonomy" id="266040"/>
    <lineage>
        <taxon>Eukaryota</taxon>
        <taxon>Metazoa</taxon>
        <taxon>Ecdysozoa</taxon>
        <taxon>Arthropoda</taxon>
        <taxon>Chelicerata</taxon>
        <taxon>Arachnida</taxon>
        <taxon>Acari</taxon>
        <taxon>Parasitiformes</taxon>
        <taxon>Ixodida</taxon>
        <taxon>Ixodoidea</taxon>
        <taxon>Ixodidae</taxon>
        <taxon>Hyalomminae</taxon>
        <taxon>Hyalomma</taxon>
    </lineage>
</organism>
<sequence length="110" mass="12755">MRAVAEQSCLRYFKMAVMAAASLPEARWEAAAWRVRQIIWLKDAVCFLFRARSRRHGSCPPARQLQLPLAWPSHIVRWRPTAIDRPECCERAVTRRRASSRGRSAIDVHE</sequence>